<name>A0A0U2UGQ5_9BACL</name>
<dbReference type="AlphaFoldDB" id="A0A0U2UGQ5"/>
<accession>A0A0U2UGQ5</accession>
<keyword evidence="2" id="KW-1185">Reference proteome</keyword>
<proteinExistence type="predicted"/>
<dbReference type="Proteomes" id="UP000061660">
    <property type="component" value="Chromosome"/>
</dbReference>
<dbReference type="EMBL" id="CP013652">
    <property type="protein sequence ID" value="ALS22348.1"/>
    <property type="molecule type" value="Genomic_DNA"/>
</dbReference>
<protein>
    <submittedName>
        <fullName evidence="1">Uncharacterized protein</fullName>
    </submittedName>
</protein>
<reference evidence="2" key="1">
    <citation type="submission" date="2015-12" db="EMBL/GenBank/DDBJ databases">
        <title>Complete genome sequences of two moderately thermophilic Paenibacillus species.</title>
        <authorList>
            <person name="Butler R.III."/>
            <person name="Wang J."/>
            <person name="Stark B.C."/>
            <person name="Pombert J.-F."/>
        </authorList>
    </citation>
    <scope>NUCLEOTIDE SEQUENCE [LARGE SCALE GENOMIC DNA]</scope>
    <source>
        <strain evidence="2">32O-Y</strain>
    </source>
</reference>
<evidence type="ECO:0000313" key="2">
    <source>
        <dbReference type="Proteomes" id="UP000061660"/>
    </source>
</evidence>
<dbReference type="KEGG" id="pnp:IJ22_19740"/>
<evidence type="ECO:0000313" key="1">
    <source>
        <dbReference type="EMBL" id="ALS22348.1"/>
    </source>
</evidence>
<gene>
    <name evidence="1" type="ORF">IJ22_19740</name>
</gene>
<reference evidence="1 2" key="2">
    <citation type="journal article" date="2016" name="Genome Announc.">
        <title>Complete Genome Sequences of Two Interactive Moderate Thermophiles, Paenibacillus napthalenovorans 32O-Y and Paenibacillus sp. 32O-W.</title>
        <authorList>
            <person name="Butler R.R.III."/>
            <person name="Wang J."/>
            <person name="Stark B.C."/>
            <person name="Pombert J.F."/>
        </authorList>
    </citation>
    <scope>NUCLEOTIDE SEQUENCE [LARGE SCALE GENOMIC DNA]</scope>
    <source>
        <strain evidence="1 2">32O-Y</strain>
    </source>
</reference>
<sequence length="65" mass="7663">MYSYKKKYKSKTIKGKLRVCHDLRANKELKPLVPQTLPLSPKNLECRKRELILPMTPNSAYGCWR</sequence>
<organism evidence="1 2">
    <name type="scientific">Paenibacillus naphthalenovorans</name>
    <dbReference type="NCBI Taxonomy" id="162209"/>
    <lineage>
        <taxon>Bacteria</taxon>
        <taxon>Bacillati</taxon>
        <taxon>Bacillota</taxon>
        <taxon>Bacilli</taxon>
        <taxon>Bacillales</taxon>
        <taxon>Paenibacillaceae</taxon>
        <taxon>Paenibacillus</taxon>
    </lineage>
</organism>